<dbReference type="EMBL" id="JBHSGW010000003">
    <property type="protein sequence ID" value="MFC4739332.1"/>
    <property type="molecule type" value="Genomic_DNA"/>
</dbReference>
<name>A0ABV9P162_9FLAO</name>
<protein>
    <submittedName>
        <fullName evidence="2">DUF4301 family protein</fullName>
    </submittedName>
</protein>
<dbReference type="Proteomes" id="UP001595885">
    <property type="component" value="Unassembled WGS sequence"/>
</dbReference>
<keyword evidence="3" id="KW-1185">Reference proteome</keyword>
<comment type="caution">
    <text evidence="2">The sequence shown here is derived from an EMBL/GenBank/DDBJ whole genome shotgun (WGS) entry which is preliminary data.</text>
</comment>
<evidence type="ECO:0000313" key="3">
    <source>
        <dbReference type="Proteomes" id="UP001595885"/>
    </source>
</evidence>
<proteinExistence type="predicted"/>
<dbReference type="InterPro" id="IPR029044">
    <property type="entry name" value="Nucleotide-diphossugar_trans"/>
</dbReference>
<gene>
    <name evidence="2" type="ORF">ACFO3U_04940</name>
</gene>
<organism evidence="2 3">
    <name type="scientific">Flavobacterium ponti</name>
    <dbReference type="NCBI Taxonomy" id="665133"/>
    <lineage>
        <taxon>Bacteria</taxon>
        <taxon>Pseudomonadati</taxon>
        <taxon>Bacteroidota</taxon>
        <taxon>Flavobacteriia</taxon>
        <taxon>Flavobacteriales</taxon>
        <taxon>Flavobacteriaceae</taxon>
        <taxon>Flavobacterium</taxon>
    </lineage>
</organism>
<dbReference type="InterPro" id="IPR025393">
    <property type="entry name" value="DUF4301"/>
</dbReference>
<dbReference type="RefSeq" id="WP_379738638.1">
    <property type="nucleotide sequence ID" value="NZ_JBHSGW010000003.1"/>
</dbReference>
<accession>A0ABV9P162</accession>
<evidence type="ECO:0000313" key="2">
    <source>
        <dbReference type="EMBL" id="MFC4739332.1"/>
    </source>
</evidence>
<feature type="domain" description="DUF4301" evidence="1">
    <location>
        <begin position="8"/>
        <end position="507"/>
    </location>
</feature>
<sequence>MEEKLRIKDIKQIQEKGISLDKIEQQLQFFKNGVSKVNLEKSATIDDGISLFSEKEIEDLCQFFDENKDKMVIKKFVPSSGAASRMFKFLNEFLAEFDFEKGTINSYINHHKEHDLPVFLVGLKNFPFYREVKDKILEFYPDYYSLEKDEKDYLFIKTLLSSEYFDFANKPKGILPFHAKNNSILTPVEEHLNETIFYKKEDKKAKVHFTISKEHQKQFENITNKYPEVDVSYSFQKEETDTIAVNLDNTPFRLDDGSLLFRPGGHGALIENLNQLKSDIIFIKNIDNVSQNHISDIIKYKKVLGGLLLKIQQQVFAYLEKLETKDSSDKFISEIELFAKENLNIILPIDFDKYQSEYKVELLFNELNRPIRVCGMVKNEGEPGGGPFWVKGENGLSTLQIVETSQINMKDKEQKKIVEFATHFNPVDLVCGIKDYKKNKFDLSQFVDPNTGFIVEKNKFGKPVKSFELPGLWNGAMAKWITIFVEVPLSTFNPVKTVNDLLKPAHQPEDKDS</sequence>
<reference evidence="3" key="1">
    <citation type="journal article" date="2019" name="Int. J. Syst. Evol. Microbiol.">
        <title>The Global Catalogue of Microorganisms (GCM) 10K type strain sequencing project: providing services to taxonomists for standard genome sequencing and annotation.</title>
        <authorList>
            <consortium name="The Broad Institute Genomics Platform"/>
            <consortium name="The Broad Institute Genome Sequencing Center for Infectious Disease"/>
            <person name="Wu L."/>
            <person name="Ma J."/>
        </authorList>
    </citation>
    <scope>NUCLEOTIDE SEQUENCE [LARGE SCALE GENOMIC DNA]</scope>
    <source>
        <strain evidence="3">CCUG 50349</strain>
    </source>
</reference>
<dbReference type="SUPFAM" id="SSF53448">
    <property type="entry name" value="Nucleotide-diphospho-sugar transferases"/>
    <property type="match status" value="1"/>
</dbReference>
<evidence type="ECO:0000259" key="1">
    <source>
        <dbReference type="Pfam" id="PF14134"/>
    </source>
</evidence>
<dbReference type="Pfam" id="PF14134">
    <property type="entry name" value="DUF4301"/>
    <property type="match status" value="1"/>
</dbReference>